<evidence type="ECO:0000259" key="5">
    <source>
        <dbReference type="PROSITE" id="PS50160"/>
    </source>
</evidence>
<dbReference type="InterPro" id="IPR012309">
    <property type="entry name" value="DNA_ligase_ATP-dep_C"/>
</dbReference>
<dbReference type="SUPFAM" id="SSF56091">
    <property type="entry name" value="DNA ligase/mRNA capping enzyme, catalytic domain"/>
    <property type="match status" value="1"/>
</dbReference>
<dbReference type="Pfam" id="PF04679">
    <property type="entry name" value="DNA_ligase_A_C"/>
    <property type="match status" value="1"/>
</dbReference>
<dbReference type="PANTHER" id="PTHR45674:SF4">
    <property type="entry name" value="DNA LIGASE 1"/>
    <property type="match status" value="1"/>
</dbReference>
<dbReference type="InterPro" id="IPR012340">
    <property type="entry name" value="NA-bd_OB-fold"/>
</dbReference>
<dbReference type="Gene3D" id="2.40.50.140">
    <property type="entry name" value="Nucleic acid-binding proteins"/>
    <property type="match status" value="1"/>
</dbReference>
<name>A0A1V4QEG2_UNCW3</name>
<dbReference type="SUPFAM" id="SSF50249">
    <property type="entry name" value="Nucleic acid-binding proteins"/>
    <property type="match status" value="1"/>
</dbReference>
<evidence type="ECO:0000313" key="7">
    <source>
        <dbReference type="Proteomes" id="UP000191663"/>
    </source>
</evidence>
<dbReference type="Gene3D" id="3.30.1490.70">
    <property type="match status" value="1"/>
</dbReference>
<accession>A0A1V4QEG2</accession>
<evidence type="ECO:0000256" key="3">
    <source>
        <dbReference type="ARBA" id="ARBA00022598"/>
    </source>
</evidence>
<dbReference type="InterPro" id="IPR050191">
    <property type="entry name" value="ATP-dep_DNA_ligase"/>
</dbReference>
<comment type="catalytic activity">
    <reaction evidence="4">
        <text>ATP + (deoxyribonucleotide)n-3'-hydroxyl + 5'-phospho-(deoxyribonucleotide)m = (deoxyribonucleotide)n+m + AMP + diphosphate.</text>
        <dbReference type="EC" id="6.5.1.1"/>
    </reaction>
</comment>
<feature type="domain" description="ATP-dependent DNA ligase family profile" evidence="5">
    <location>
        <begin position="1"/>
        <end position="73"/>
    </location>
</feature>
<dbReference type="Pfam" id="PF01068">
    <property type="entry name" value="DNA_ligase_A_M"/>
    <property type="match status" value="1"/>
</dbReference>
<comment type="similarity">
    <text evidence="1">Belongs to the ATP-dependent DNA ligase family.</text>
</comment>
<dbReference type="GO" id="GO:0006310">
    <property type="term" value="P:DNA recombination"/>
    <property type="evidence" value="ECO:0007669"/>
    <property type="project" value="InterPro"/>
</dbReference>
<dbReference type="InterPro" id="IPR012310">
    <property type="entry name" value="DNA_ligase_ATP-dep_cent"/>
</dbReference>
<keyword evidence="3" id="KW-0436">Ligase</keyword>
<dbReference type="GO" id="GO:0005524">
    <property type="term" value="F:ATP binding"/>
    <property type="evidence" value="ECO:0007669"/>
    <property type="project" value="InterPro"/>
</dbReference>
<sequence length="170" mass="19889">MNEAEKFFIESVRDGNEGIMIKLLGSPYRPGRRGGFWFKIKRAYTLDCVILAAEWGHGRRRGWLSNLHLGVLDETGKKFLMVGKTFKGLTDQMLQWFTDVLPKYKIHEDRWTIYVKPAVVVEVEFNGVQKSSKYDSKFALRFARVKRIRYDKGPFGINTILDLEKILKRR</sequence>
<evidence type="ECO:0000256" key="4">
    <source>
        <dbReference type="ARBA" id="ARBA00034003"/>
    </source>
</evidence>
<proteinExistence type="inferred from homology"/>
<evidence type="ECO:0000256" key="2">
    <source>
        <dbReference type="ARBA" id="ARBA00012727"/>
    </source>
</evidence>
<dbReference type="EC" id="6.5.1.1" evidence="2"/>
<organism evidence="6 7">
    <name type="scientific">candidate division WOR-3 bacterium 4484_100</name>
    <dbReference type="NCBI Taxonomy" id="1936077"/>
    <lineage>
        <taxon>Bacteria</taxon>
        <taxon>Bacteria division WOR-3</taxon>
    </lineage>
</organism>
<evidence type="ECO:0000256" key="1">
    <source>
        <dbReference type="ARBA" id="ARBA00007572"/>
    </source>
</evidence>
<reference evidence="7" key="1">
    <citation type="submission" date="2017-01" db="EMBL/GenBank/DDBJ databases">
        <title>Novel pathways for hydrocarbon cycling and metabolic interdependencies in hydrothermal sediment communities.</title>
        <authorList>
            <person name="Dombrowski N."/>
            <person name="Seitz K."/>
            <person name="Teske A."/>
            <person name="Baker B."/>
        </authorList>
    </citation>
    <scope>NUCLEOTIDE SEQUENCE [LARGE SCALE GENOMIC DNA]</scope>
</reference>
<dbReference type="PROSITE" id="PS50160">
    <property type="entry name" value="DNA_LIGASE_A3"/>
    <property type="match status" value="1"/>
</dbReference>
<evidence type="ECO:0000313" key="6">
    <source>
        <dbReference type="EMBL" id="OPX17377.1"/>
    </source>
</evidence>
<dbReference type="PANTHER" id="PTHR45674">
    <property type="entry name" value="DNA LIGASE 1/3 FAMILY MEMBER"/>
    <property type="match status" value="1"/>
</dbReference>
<comment type="caution">
    <text evidence="6">The sequence shown here is derived from an EMBL/GenBank/DDBJ whole genome shotgun (WGS) entry which is preliminary data.</text>
</comment>
<dbReference type="GO" id="GO:0006281">
    <property type="term" value="P:DNA repair"/>
    <property type="evidence" value="ECO:0007669"/>
    <property type="project" value="InterPro"/>
</dbReference>
<dbReference type="EMBL" id="MUKB01000136">
    <property type="protein sequence ID" value="OPX17377.1"/>
    <property type="molecule type" value="Genomic_DNA"/>
</dbReference>
<gene>
    <name evidence="6" type="ORF">BXT86_06855</name>
</gene>
<dbReference type="GO" id="GO:0003910">
    <property type="term" value="F:DNA ligase (ATP) activity"/>
    <property type="evidence" value="ECO:0007669"/>
    <property type="project" value="UniProtKB-EC"/>
</dbReference>
<dbReference type="Proteomes" id="UP000191663">
    <property type="component" value="Unassembled WGS sequence"/>
</dbReference>
<dbReference type="AlphaFoldDB" id="A0A1V4QEG2"/>
<protein>
    <recommendedName>
        <fullName evidence="2">DNA ligase (ATP)</fullName>
        <ecNumber evidence="2">6.5.1.1</ecNumber>
    </recommendedName>
</protein>